<protein>
    <submittedName>
        <fullName evidence="4">Class I adenylate-forming enzyme family protein</fullName>
    </submittedName>
</protein>
<comment type="caution">
    <text evidence="4">The sequence shown here is derived from an EMBL/GenBank/DDBJ whole genome shotgun (WGS) entry which is preliminary data.</text>
</comment>
<dbReference type="EMBL" id="JBHSNY010000006">
    <property type="protein sequence ID" value="MFC5635957.1"/>
    <property type="molecule type" value="Genomic_DNA"/>
</dbReference>
<evidence type="ECO:0000313" key="4">
    <source>
        <dbReference type="EMBL" id="MFC5635957.1"/>
    </source>
</evidence>
<gene>
    <name evidence="4" type="ORF">ACFPZJ_19585</name>
</gene>
<sequence>MTAWFFERMHSFGDADAIVFDGRSHSYARLLELTEEWRTFLDEHAVRAGEVVALEGASSVEACAGLLALVDRGAIVVPLTPLPSAKRDEFHEIAEIEVAITLGSGDGDRAVRRTGRVAGHELYGRLRAAGTPGLVLFSSGTTGRSKATVLDFAKVLGKYGEARKPRRTLGFLSLDHIGGINTVLHTLSQGGALVTIAERTPDTVCEAIAAHRIEVLPTTPTFLNMLLISGAHTRHDLSTLRLITYGTEPMPLGVLRRLHAALPDVRLKQTYGLSELGILSTRSRDDDSLWVKLGGEGFDYRIRDGILWIRSDMAMLGYLNAPAPFDDEGYFNTQDMVETDGEYVRILGRKSEIINVAGEKVYPSEVENVLLEMDLIADATVSGRHSHITGQVVQATVKLTRPADPREVARRVRAYCSERLQAYKVPLLVEVSDDDQHSERFKKIRSAA</sequence>
<dbReference type="Proteomes" id="UP001596154">
    <property type="component" value="Unassembled WGS sequence"/>
</dbReference>
<accession>A0ABW0UTI5</accession>
<evidence type="ECO:0000259" key="2">
    <source>
        <dbReference type="Pfam" id="PF00501"/>
    </source>
</evidence>
<name>A0ABW0UTI5_9ACTN</name>
<dbReference type="Gene3D" id="3.30.300.30">
    <property type="match status" value="1"/>
</dbReference>
<feature type="domain" description="AMP-binding enzyme C-terminal" evidence="3">
    <location>
        <begin position="365"/>
        <end position="434"/>
    </location>
</feature>
<evidence type="ECO:0000256" key="1">
    <source>
        <dbReference type="ARBA" id="ARBA00006432"/>
    </source>
</evidence>
<dbReference type="InterPro" id="IPR020845">
    <property type="entry name" value="AMP-binding_CS"/>
</dbReference>
<dbReference type="Pfam" id="PF13193">
    <property type="entry name" value="AMP-binding_C"/>
    <property type="match status" value="1"/>
</dbReference>
<dbReference type="RefSeq" id="WP_381023022.1">
    <property type="nucleotide sequence ID" value="NZ_JBHSNY010000006.1"/>
</dbReference>
<organism evidence="4 5">
    <name type="scientific">Streptomyces bullii</name>
    <dbReference type="NCBI Taxonomy" id="349910"/>
    <lineage>
        <taxon>Bacteria</taxon>
        <taxon>Bacillati</taxon>
        <taxon>Actinomycetota</taxon>
        <taxon>Actinomycetes</taxon>
        <taxon>Kitasatosporales</taxon>
        <taxon>Streptomycetaceae</taxon>
        <taxon>Streptomyces</taxon>
    </lineage>
</organism>
<dbReference type="InterPro" id="IPR042099">
    <property type="entry name" value="ANL_N_sf"/>
</dbReference>
<dbReference type="SUPFAM" id="SSF56801">
    <property type="entry name" value="Acetyl-CoA synthetase-like"/>
    <property type="match status" value="1"/>
</dbReference>
<dbReference type="InterPro" id="IPR045851">
    <property type="entry name" value="AMP-bd_C_sf"/>
</dbReference>
<proteinExistence type="inferred from homology"/>
<reference evidence="5" key="1">
    <citation type="journal article" date="2019" name="Int. J. Syst. Evol. Microbiol.">
        <title>The Global Catalogue of Microorganisms (GCM) 10K type strain sequencing project: providing services to taxonomists for standard genome sequencing and annotation.</title>
        <authorList>
            <consortium name="The Broad Institute Genomics Platform"/>
            <consortium name="The Broad Institute Genome Sequencing Center for Infectious Disease"/>
            <person name="Wu L."/>
            <person name="Ma J."/>
        </authorList>
    </citation>
    <scope>NUCLEOTIDE SEQUENCE [LARGE SCALE GENOMIC DNA]</scope>
    <source>
        <strain evidence="5">CGMCC 4.7248</strain>
    </source>
</reference>
<feature type="domain" description="AMP-dependent synthetase/ligase" evidence="2">
    <location>
        <begin position="6"/>
        <end position="290"/>
    </location>
</feature>
<dbReference type="InterPro" id="IPR000873">
    <property type="entry name" value="AMP-dep_synth/lig_dom"/>
</dbReference>
<keyword evidence="5" id="KW-1185">Reference proteome</keyword>
<evidence type="ECO:0000259" key="3">
    <source>
        <dbReference type="Pfam" id="PF13193"/>
    </source>
</evidence>
<dbReference type="InterPro" id="IPR025110">
    <property type="entry name" value="AMP-bd_C"/>
</dbReference>
<dbReference type="Gene3D" id="3.40.50.12780">
    <property type="entry name" value="N-terminal domain of ligase-like"/>
    <property type="match status" value="1"/>
</dbReference>
<dbReference type="PROSITE" id="PS00455">
    <property type="entry name" value="AMP_BINDING"/>
    <property type="match status" value="1"/>
</dbReference>
<comment type="similarity">
    <text evidence="1">Belongs to the ATP-dependent AMP-binding enzyme family.</text>
</comment>
<dbReference type="PANTHER" id="PTHR43201">
    <property type="entry name" value="ACYL-COA SYNTHETASE"/>
    <property type="match status" value="1"/>
</dbReference>
<evidence type="ECO:0000313" key="5">
    <source>
        <dbReference type="Proteomes" id="UP001596154"/>
    </source>
</evidence>
<dbReference type="PANTHER" id="PTHR43201:SF8">
    <property type="entry name" value="ACYL-COA SYNTHETASE FAMILY MEMBER 3"/>
    <property type="match status" value="1"/>
</dbReference>
<dbReference type="CDD" id="cd04433">
    <property type="entry name" value="AFD_class_I"/>
    <property type="match status" value="1"/>
</dbReference>
<dbReference type="Pfam" id="PF00501">
    <property type="entry name" value="AMP-binding"/>
    <property type="match status" value="1"/>
</dbReference>